<feature type="domain" description="DUF4397" evidence="2">
    <location>
        <begin position="47"/>
        <end position="161"/>
    </location>
</feature>
<evidence type="ECO:0000313" key="3">
    <source>
        <dbReference type="EMBL" id="RKR83441.1"/>
    </source>
</evidence>
<name>A0A495J430_9SPHI</name>
<proteinExistence type="predicted"/>
<feature type="chain" id="PRO_5019796177" evidence="1">
    <location>
        <begin position="30"/>
        <end position="244"/>
    </location>
</feature>
<dbReference type="Pfam" id="PF14344">
    <property type="entry name" value="DUF4397"/>
    <property type="match status" value="1"/>
</dbReference>
<dbReference type="InterPro" id="IPR025510">
    <property type="entry name" value="DUF4397"/>
</dbReference>
<reference evidence="3 4" key="1">
    <citation type="submission" date="2018-10" db="EMBL/GenBank/DDBJ databases">
        <title>Genomic Encyclopedia of Archaeal and Bacterial Type Strains, Phase II (KMG-II): from individual species to whole genera.</title>
        <authorList>
            <person name="Goeker M."/>
        </authorList>
    </citation>
    <scope>NUCLEOTIDE SEQUENCE [LARGE SCALE GENOMIC DNA]</scope>
    <source>
        <strain evidence="3 4">DSM 18602</strain>
    </source>
</reference>
<dbReference type="EMBL" id="RBKU01000001">
    <property type="protein sequence ID" value="RKR83441.1"/>
    <property type="molecule type" value="Genomic_DNA"/>
</dbReference>
<keyword evidence="1" id="KW-0732">Signal</keyword>
<evidence type="ECO:0000259" key="2">
    <source>
        <dbReference type="Pfam" id="PF14344"/>
    </source>
</evidence>
<sequence>MKKVQQKLKRRAGIVGMICLLAASLSSCVKDHDYYNSNNSVDVTPAALISVIDASPDAPSLDFYLDANKANRSPIVYNDGLDYLAAYIGKRTATFYSAGTKTVVKSDTITLNANRYYTLYLANLASKPDYLLTRDTLVQPAAGMATIRLVNVSPDAPALDLGIRSGALLASNKTYRTYSSFVSIAAGTNYTVEVRQHSNSAVLSSLINIKLNAGSVYTIWAHGLIAGTGATLFSADIQKNAYYY</sequence>
<dbReference type="AlphaFoldDB" id="A0A495J430"/>
<protein>
    <submittedName>
        <fullName evidence="3">Uncharacterized protein DUF4397</fullName>
    </submittedName>
</protein>
<keyword evidence="4" id="KW-1185">Reference proteome</keyword>
<dbReference type="RefSeq" id="WP_121198937.1">
    <property type="nucleotide sequence ID" value="NZ_RBKU01000001.1"/>
</dbReference>
<dbReference type="PROSITE" id="PS51257">
    <property type="entry name" value="PROKAR_LIPOPROTEIN"/>
    <property type="match status" value="1"/>
</dbReference>
<dbReference type="OrthoDB" id="9792011at2"/>
<accession>A0A495J430</accession>
<evidence type="ECO:0000256" key="1">
    <source>
        <dbReference type="SAM" id="SignalP"/>
    </source>
</evidence>
<feature type="signal peptide" evidence="1">
    <location>
        <begin position="1"/>
        <end position="29"/>
    </location>
</feature>
<gene>
    <name evidence="3" type="ORF">BDD43_3650</name>
</gene>
<comment type="caution">
    <text evidence="3">The sequence shown here is derived from an EMBL/GenBank/DDBJ whole genome shotgun (WGS) entry which is preliminary data.</text>
</comment>
<dbReference type="Proteomes" id="UP000268007">
    <property type="component" value="Unassembled WGS sequence"/>
</dbReference>
<organism evidence="3 4">
    <name type="scientific">Mucilaginibacter gracilis</name>
    <dbReference type="NCBI Taxonomy" id="423350"/>
    <lineage>
        <taxon>Bacteria</taxon>
        <taxon>Pseudomonadati</taxon>
        <taxon>Bacteroidota</taxon>
        <taxon>Sphingobacteriia</taxon>
        <taxon>Sphingobacteriales</taxon>
        <taxon>Sphingobacteriaceae</taxon>
        <taxon>Mucilaginibacter</taxon>
    </lineage>
</organism>
<evidence type="ECO:0000313" key="4">
    <source>
        <dbReference type="Proteomes" id="UP000268007"/>
    </source>
</evidence>